<organism evidence="1 2">
    <name type="scientific">Aquimarina hainanensis</name>
    <dbReference type="NCBI Taxonomy" id="1578017"/>
    <lineage>
        <taxon>Bacteria</taxon>
        <taxon>Pseudomonadati</taxon>
        <taxon>Bacteroidota</taxon>
        <taxon>Flavobacteriia</taxon>
        <taxon>Flavobacteriales</taxon>
        <taxon>Flavobacteriaceae</taxon>
        <taxon>Aquimarina</taxon>
    </lineage>
</organism>
<accession>A0ABW5NBV0</accession>
<evidence type="ECO:0000313" key="1">
    <source>
        <dbReference type="EMBL" id="MFD2592474.1"/>
    </source>
</evidence>
<reference evidence="2" key="1">
    <citation type="journal article" date="2019" name="Int. J. Syst. Evol. Microbiol.">
        <title>The Global Catalogue of Microorganisms (GCM) 10K type strain sequencing project: providing services to taxonomists for standard genome sequencing and annotation.</title>
        <authorList>
            <consortium name="The Broad Institute Genomics Platform"/>
            <consortium name="The Broad Institute Genome Sequencing Center for Infectious Disease"/>
            <person name="Wu L."/>
            <person name="Ma J."/>
        </authorList>
    </citation>
    <scope>NUCLEOTIDE SEQUENCE [LARGE SCALE GENOMIC DNA]</scope>
    <source>
        <strain evidence="2">KCTC 42423</strain>
    </source>
</reference>
<protein>
    <submittedName>
        <fullName evidence="1">Uncharacterized protein</fullName>
    </submittedName>
</protein>
<gene>
    <name evidence="1" type="ORF">ACFSTE_16675</name>
</gene>
<keyword evidence="2" id="KW-1185">Reference proteome</keyword>
<proteinExistence type="predicted"/>
<dbReference type="EMBL" id="JBHULX010000039">
    <property type="protein sequence ID" value="MFD2592474.1"/>
    <property type="molecule type" value="Genomic_DNA"/>
</dbReference>
<evidence type="ECO:0000313" key="2">
    <source>
        <dbReference type="Proteomes" id="UP001597459"/>
    </source>
</evidence>
<name>A0ABW5NBV0_9FLAO</name>
<sequence length="43" mass="4823">MIYKTPLTTQTTLLTIGSNSVIKFPEANIKALQSMYIRVPILI</sequence>
<dbReference type="Proteomes" id="UP001597459">
    <property type="component" value="Unassembled WGS sequence"/>
</dbReference>
<comment type="caution">
    <text evidence="1">The sequence shown here is derived from an EMBL/GenBank/DDBJ whole genome shotgun (WGS) entry which is preliminary data.</text>
</comment>
<dbReference type="RefSeq" id="WP_303246385.1">
    <property type="nucleotide sequence ID" value="NZ_JBHULX010000039.1"/>
</dbReference>